<evidence type="ECO:0008006" key="3">
    <source>
        <dbReference type="Google" id="ProtNLM"/>
    </source>
</evidence>
<dbReference type="EMBL" id="AYYO01000050">
    <property type="protein sequence ID" value="KRM54631.1"/>
    <property type="molecule type" value="Genomic_DNA"/>
</dbReference>
<accession>A0A0R1ZIC9</accession>
<dbReference type="InterPro" id="IPR018755">
    <property type="entry name" value="Phage_Mu_Gp48"/>
</dbReference>
<protein>
    <recommendedName>
        <fullName evidence="3">DUF2313 domain-containing protein</fullName>
    </recommendedName>
</protein>
<gene>
    <name evidence="1" type="ORF">FC18_GL002342</name>
</gene>
<organism evidence="1 2">
    <name type="scientific">Lacticaseibacillus sharpeae JCM 1186 = DSM 20505</name>
    <dbReference type="NCBI Taxonomy" id="1291052"/>
    <lineage>
        <taxon>Bacteria</taxon>
        <taxon>Bacillati</taxon>
        <taxon>Bacillota</taxon>
        <taxon>Bacilli</taxon>
        <taxon>Lactobacillales</taxon>
        <taxon>Lactobacillaceae</taxon>
        <taxon>Lacticaseibacillus</taxon>
    </lineage>
</organism>
<dbReference type="Proteomes" id="UP000051679">
    <property type="component" value="Unassembled WGS sequence"/>
</dbReference>
<evidence type="ECO:0000313" key="2">
    <source>
        <dbReference type="Proteomes" id="UP000051679"/>
    </source>
</evidence>
<reference evidence="1 2" key="1">
    <citation type="journal article" date="2015" name="Genome Announc.">
        <title>Expanding the biotechnology potential of lactobacilli through comparative genomics of 213 strains and associated genera.</title>
        <authorList>
            <person name="Sun Z."/>
            <person name="Harris H.M."/>
            <person name="McCann A."/>
            <person name="Guo C."/>
            <person name="Argimon S."/>
            <person name="Zhang W."/>
            <person name="Yang X."/>
            <person name="Jeffery I.B."/>
            <person name="Cooney J.C."/>
            <person name="Kagawa T.F."/>
            <person name="Liu W."/>
            <person name="Song Y."/>
            <person name="Salvetti E."/>
            <person name="Wrobel A."/>
            <person name="Rasinkangas P."/>
            <person name="Parkhill J."/>
            <person name="Rea M.C."/>
            <person name="O'Sullivan O."/>
            <person name="Ritari J."/>
            <person name="Douillard F.P."/>
            <person name="Paul Ross R."/>
            <person name="Yang R."/>
            <person name="Briner A.E."/>
            <person name="Felis G.E."/>
            <person name="de Vos W.M."/>
            <person name="Barrangou R."/>
            <person name="Klaenhammer T.R."/>
            <person name="Caufield P.W."/>
            <person name="Cui Y."/>
            <person name="Zhang H."/>
            <person name="O'Toole P.W."/>
        </authorList>
    </citation>
    <scope>NUCLEOTIDE SEQUENCE [LARGE SCALE GENOMIC DNA]</scope>
    <source>
        <strain evidence="1 2">DSM 20505</strain>
    </source>
</reference>
<evidence type="ECO:0000313" key="1">
    <source>
        <dbReference type="EMBL" id="KRM54631.1"/>
    </source>
</evidence>
<sequence length="261" mass="28176">MGELVRLNSLLSDYYDDVVDMHTLATAEQPQLDNLNVHVEQAELNMYVATADSDGLAVFEDMLGITKSAGSTVESRRKVIFARLLNRKPYTMTYLRAVLSTLGGPASVKLEADKYQLDVDVSLDQPNQTDELDHILTTVVPVNMAINAKNTISAAASGVALFCAGAVFVDTFMLTNDWRSTQQSSAEARDVAAVASIDTFGLTNDWRGNESLQAVALNATGVLGVDTQTLTHDWHDDTVLHGNQLTAGVITGLEVIEVASE</sequence>
<dbReference type="PATRIC" id="fig|1291052.5.peg.2416"/>
<dbReference type="OrthoDB" id="1629754at2"/>
<keyword evidence="2" id="KW-1185">Reference proteome</keyword>
<name>A0A0R1ZIC9_9LACO</name>
<comment type="caution">
    <text evidence="1">The sequence shown here is derived from an EMBL/GenBank/DDBJ whole genome shotgun (WGS) entry which is preliminary data.</text>
</comment>
<dbReference type="STRING" id="1291052.FC18_GL002342"/>
<proteinExistence type="predicted"/>
<dbReference type="Pfam" id="PF10076">
    <property type="entry name" value="Phage_Mu_Gp48"/>
    <property type="match status" value="1"/>
</dbReference>
<dbReference type="RefSeq" id="WP_054678665.1">
    <property type="nucleotide sequence ID" value="NZ_AYYO01000050.1"/>
</dbReference>
<dbReference type="AlphaFoldDB" id="A0A0R1ZIC9"/>